<feature type="region of interest" description="Disordered" evidence="1">
    <location>
        <begin position="23"/>
        <end position="50"/>
    </location>
</feature>
<protein>
    <submittedName>
        <fullName evidence="2">Uncharacterized protein</fullName>
    </submittedName>
</protein>
<evidence type="ECO:0000256" key="1">
    <source>
        <dbReference type="SAM" id="MobiDB-lite"/>
    </source>
</evidence>
<dbReference type="AlphaFoldDB" id="A0A4C1TNC9"/>
<evidence type="ECO:0000313" key="2">
    <source>
        <dbReference type="EMBL" id="GBP15031.1"/>
    </source>
</evidence>
<organism evidence="2 3">
    <name type="scientific">Eumeta variegata</name>
    <name type="common">Bagworm moth</name>
    <name type="synonym">Eumeta japonica</name>
    <dbReference type="NCBI Taxonomy" id="151549"/>
    <lineage>
        <taxon>Eukaryota</taxon>
        <taxon>Metazoa</taxon>
        <taxon>Ecdysozoa</taxon>
        <taxon>Arthropoda</taxon>
        <taxon>Hexapoda</taxon>
        <taxon>Insecta</taxon>
        <taxon>Pterygota</taxon>
        <taxon>Neoptera</taxon>
        <taxon>Endopterygota</taxon>
        <taxon>Lepidoptera</taxon>
        <taxon>Glossata</taxon>
        <taxon>Ditrysia</taxon>
        <taxon>Tineoidea</taxon>
        <taxon>Psychidae</taxon>
        <taxon>Oiketicinae</taxon>
        <taxon>Eumeta</taxon>
    </lineage>
</organism>
<comment type="caution">
    <text evidence="2">The sequence shown here is derived from an EMBL/GenBank/DDBJ whole genome shotgun (WGS) entry which is preliminary data.</text>
</comment>
<reference evidence="2 3" key="1">
    <citation type="journal article" date="2019" name="Commun. Biol.">
        <title>The bagworm genome reveals a unique fibroin gene that provides high tensile strength.</title>
        <authorList>
            <person name="Kono N."/>
            <person name="Nakamura H."/>
            <person name="Ohtoshi R."/>
            <person name="Tomita M."/>
            <person name="Numata K."/>
            <person name="Arakawa K."/>
        </authorList>
    </citation>
    <scope>NUCLEOTIDE SEQUENCE [LARGE SCALE GENOMIC DNA]</scope>
</reference>
<name>A0A4C1TNC9_EUMVA</name>
<gene>
    <name evidence="2" type="ORF">EVAR_6673_1</name>
</gene>
<evidence type="ECO:0000313" key="3">
    <source>
        <dbReference type="Proteomes" id="UP000299102"/>
    </source>
</evidence>
<sequence>MSRLTESDISRALLDETIEFESENENFEEESENDSDHLSIQSDTSSEFEAEFPSSSRIVLTIYRFRTCAKIELHIIQVKMELLNGRKIHTEAMLVVELKILSLIYPV</sequence>
<dbReference type="Proteomes" id="UP000299102">
    <property type="component" value="Unassembled WGS sequence"/>
</dbReference>
<proteinExistence type="predicted"/>
<feature type="compositionally biased region" description="Acidic residues" evidence="1">
    <location>
        <begin position="23"/>
        <end position="33"/>
    </location>
</feature>
<dbReference type="EMBL" id="BGZK01000068">
    <property type="protein sequence ID" value="GBP15031.1"/>
    <property type="molecule type" value="Genomic_DNA"/>
</dbReference>
<keyword evidence="3" id="KW-1185">Reference proteome</keyword>
<accession>A0A4C1TNC9</accession>